<comment type="caution">
    <text evidence="2">The sequence shown here is derived from an EMBL/GenBank/DDBJ whole genome shotgun (WGS) entry which is preliminary data.</text>
</comment>
<protein>
    <submittedName>
        <fullName evidence="2">Uncharacterized protein</fullName>
    </submittedName>
</protein>
<dbReference type="AlphaFoldDB" id="A0A919D3P7"/>
<accession>A0A919D3P7</accession>
<name>A0A919D3P7_9ACTN</name>
<sequence length="105" mass="11080">MRSAGAHADRGGIGQPDRTVLADHLALDVVAVPAVDEDLQVETDALGGLEEHDLRVPQMGEPPARGARGDHLGGDDLVVQQPAQDVHLVHRRVQGRHPNTPSGSP</sequence>
<organism evidence="2 3">
    <name type="scientific">Streptomyces alanosinicus</name>
    <dbReference type="NCBI Taxonomy" id="68171"/>
    <lineage>
        <taxon>Bacteria</taxon>
        <taxon>Bacillati</taxon>
        <taxon>Actinomycetota</taxon>
        <taxon>Actinomycetes</taxon>
        <taxon>Kitasatosporales</taxon>
        <taxon>Streptomycetaceae</taxon>
        <taxon>Streptomyces</taxon>
    </lineage>
</organism>
<keyword evidence="3" id="KW-1185">Reference proteome</keyword>
<evidence type="ECO:0000313" key="3">
    <source>
        <dbReference type="Proteomes" id="UP000655443"/>
    </source>
</evidence>
<feature type="region of interest" description="Disordered" evidence="1">
    <location>
        <begin position="48"/>
        <end position="105"/>
    </location>
</feature>
<reference evidence="2" key="1">
    <citation type="journal article" date="2014" name="Int. J. Syst. Evol. Microbiol.">
        <title>Complete genome sequence of Corynebacterium casei LMG S-19264T (=DSM 44701T), isolated from a smear-ripened cheese.</title>
        <authorList>
            <consortium name="US DOE Joint Genome Institute (JGI-PGF)"/>
            <person name="Walter F."/>
            <person name="Albersmeier A."/>
            <person name="Kalinowski J."/>
            <person name="Ruckert C."/>
        </authorList>
    </citation>
    <scope>NUCLEOTIDE SEQUENCE</scope>
    <source>
        <strain evidence="2">JCM 4714</strain>
    </source>
</reference>
<evidence type="ECO:0000256" key="1">
    <source>
        <dbReference type="SAM" id="MobiDB-lite"/>
    </source>
</evidence>
<reference evidence="2" key="2">
    <citation type="submission" date="2020-09" db="EMBL/GenBank/DDBJ databases">
        <authorList>
            <person name="Sun Q."/>
            <person name="Ohkuma M."/>
        </authorList>
    </citation>
    <scope>NUCLEOTIDE SEQUENCE</scope>
    <source>
        <strain evidence="2">JCM 4714</strain>
    </source>
</reference>
<dbReference type="EMBL" id="BMVG01000010">
    <property type="protein sequence ID" value="GHE06262.1"/>
    <property type="molecule type" value="Genomic_DNA"/>
</dbReference>
<gene>
    <name evidence="2" type="ORF">GCM10010339_45740</name>
</gene>
<proteinExistence type="predicted"/>
<evidence type="ECO:0000313" key="2">
    <source>
        <dbReference type="EMBL" id="GHE06262.1"/>
    </source>
</evidence>
<dbReference type="Proteomes" id="UP000655443">
    <property type="component" value="Unassembled WGS sequence"/>
</dbReference>